<dbReference type="Gene3D" id="3.40.50.620">
    <property type="entry name" value="HUPs"/>
    <property type="match status" value="1"/>
</dbReference>
<accession>A0ABW4HWQ2</accession>
<dbReference type="EMBL" id="JBHUDE010000151">
    <property type="protein sequence ID" value="MFD1609244.1"/>
    <property type="molecule type" value="Genomic_DNA"/>
</dbReference>
<dbReference type="InterPro" id="IPR011990">
    <property type="entry name" value="TPR-like_helical_dom_sf"/>
</dbReference>
<dbReference type="SUPFAM" id="SSF48452">
    <property type="entry name" value="TPR-like"/>
    <property type="match status" value="1"/>
</dbReference>
<keyword evidence="4" id="KW-1185">Reference proteome</keyword>
<dbReference type="Pfam" id="PF02698">
    <property type="entry name" value="DUF218"/>
    <property type="match status" value="1"/>
</dbReference>
<dbReference type="PANTHER" id="PTHR30336">
    <property type="entry name" value="INNER MEMBRANE PROTEIN, PROBABLE PERMEASE"/>
    <property type="match status" value="1"/>
</dbReference>
<evidence type="ECO:0000256" key="1">
    <source>
        <dbReference type="SAM" id="MobiDB-lite"/>
    </source>
</evidence>
<comment type="caution">
    <text evidence="3">The sequence shown here is derived from an EMBL/GenBank/DDBJ whole genome shotgun (WGS) entry which is preliminary data.</text>
</comment>
<dbReference type="Gene3D" id="1.25.40.10">
    <property type="entry name" value="Tetratricopeptide repeat domain"/>
    <property type="match status" value="1"/>
</dbReference>
<dbReference type="PROSITE" id="PS51257">
    <property type="entry name" value="PROKAR_LIPOPROTEIN"/>
    <property type="match status" value="1"/>
</dbReference>
<proteinExistence type="predicted"/>
<feature type="domain" description="DUF218" evidence="2">
    <location>
        <begin position="234"/>
        <end position="350"/>
    </location>
</feature>
<dbReference type="Proteomes" id="UP001597221">
    <property type="component" value="Unassembled WGS sequence"/>
</dbReference>
<feature type="region of interest" description="Disordered" evidence="1">
    <location>
        <begin position="39"/>
        <end position="58"/>
    </location>
</feature>
<name>A0ABW4HWQ2_9BACI</name>
<gene>
    <name evidence="3" type="ORF">ACFSBH_16625</name>
</gene>
<evidence type="ECO:0000313" key="3">
    <source>
        <dbReference type="EMBL" id="MFD1609244.1"/>
    </source>
</evidence>
<organism evidence="3 4">
    <name type="scientific">Oceanobacillus luteolus</name>
    <dbReference type="NCBI Taxonomy" id="1274358"/>
    <lineage>
        <taxon>Bacteria</taxon>
        <taxon>Bacillati</taxon>
        <taxon>Bacillota</taxon>
        <taxon>Bacilli</taxon>
        <taxon>Bacillales</taxon>
        <taxon>Bacillaceae</taxon>
        <taxon>Oceanobacillus</taxon>
    </lineage>
</organism>
<dbReference type="PANTHER" id="PTHR30336:SF4">
    <property type="entry name" value="ENVELOPE BIOGENESIS FACTOR ELYC"/>
    <property type="match status" value="1"/>
</dbReference>
<dbReference type="InterPro" id="IPR003848">
    <property type="entry name" value="DUF218"/>
</dbReference>
<sequence length="408" mass="46661">MRVNLQYIVLVIMTFLLVGLYACDDNTDPNSNATVETLTTEENADEETSDSNNNSTDEVTQAEDIEDLFNQVKNNSPTSERIQALRDIAMHYYWYGGDLKVAEEEIFKGITLHGDYDVVEQAFRLASEIDPYDTDLKYSLASTQILQKKIPEALQTYEEILKFDDKHFNAQLMHTIYSKVEDNEEDYQAGFDRLKELDEQKAAAYEEKIELVETITKEELVTEIPTDLPETDHAFVVLGYALSEDGEMEETLLERLKVAKDAAETYPDSKIIVTGGVPKKGITEADVMFDWLTENGIEEERIFKEDRATDTVENALFSMEIIDEEDIQDITIISSATHMQRALTIFNEVNQMMEKKGDEQTDRDISNIVYMDFESNEEAGNVSKDEELVIYRDLIRATGIWQFPGAQR</sequence>
<reference evidence="4" key="1">
    <citation type="journal article" date="2019" name="Int. J. Syst. Evol. Microbiol.">
        <title>The Global Catalogue of Microorganisms (GCM) 10K type strain sequencing project: providing services to taxonomists for standard genome sequencing and annotation.</title>
        <authorList>
            <consortium name="The Broad Institute Genomics Platform"/>
            <consortium name="The Broad Institute Genome Sequencing Center for Infectious Disease"/>
            <person name="Wu L."/>
            <person name="Ma J."/>
        </authorList>
    </citation>
    <scope>NUCLEOTIDE SEQUENCE [LARGE SCALE GENOMIC DNA]</scope>
    <source>
        <strain evidence="4">CGMCC 1.12376</strain>
    </source>
</reference>
<dbReference type="RefSeq" id="WP_251515291.1">
    <property type="nucleotide sequence ID" value="NZ_JAMBON010000024.1"/>
</dbReference>
<evidence type="ECO:0000313" key="4">
    <source>
        <dbReference type="Proteomes" id="UP001597221"/>
    </source>
</evidence>
<dbReference type="InterPro" id="IPR014729">
    <property type="entry name" value="Rossmann-like_a/b/a_fold"/>
</dbReference>
<protein>
    <submittedName>
        <fullName evidence="3">ElyC/SanA/YdcF family protein</fullName>
    </submittedName>
</protein>
<evidence type="ECO:0000259" key="2">
    <source>
        <dbReference type="Pfam" id="PF02698"/>
    </source>
</evidence>
<dbReference type="InterPro" id="IPR051599">
    <property type="entry name" value="Cell_Envelope_Assoc"/>
</dbReference>
<dbReference type="CDD" id="cd06259">
    <property type="entry name" value="YdcF-like"/>
    <property type="match status" value="1"/>
</dbReference>